<proteinExistence type="predicted"/>
<gene>
    <name evidence="2" type="ORF">METZ01_LOCUS467994</name>
</gene>
<dbReference type="InterPro" id="IPR023801">
    <property type="entry name" value="His_deacetylse_dom"/>
</dbReference>
<dbReference type="AlphaFoldDB" id="A0A383B5R0"/>
<accession>A0A383B5R0</accession>
<dbReference type="GO" id="GO:0004407">
    <property type="term" value="F:histone deacetylase activity"/>
    <property type="evidence" value="ECO:0007669"/>
    <property type="project" value="TreeGrafter"/>
</dbReference>
<dbReference type="PANTHER" id="PTHR10625:SF10">
    <property type="entry name" value="HISTONE DEACETYLASE HDAC1"/>
    <property type="match status" value="1"/>
</dbReference>
<dbReference type="InterPro" id="IPR023696">
    <property type="entry name" value="Ureohydrolase_dom_sf"/>
</dbReference>
<feature type="domain" description="Histone deacetylase" evidence="1">
    <location>
        <begin position="1"/>
        <end position="101"/>
    </location>
</feature>
<dbReference type="Pfam" id="PF00850">
    <property type="entry name" value="Hist_deacetyl"/>
    <property type="match status" value="1"/>
</dbReference>
<dbReference type="EMBL" id="UINC01197576">
    <property type="protein sequence ID" value="SVE15140.1"/>
    <property type="molecule type" value="Genomic_DNA"/>
</dbReference>
<dbReference type="Gene3D" id="3.40.800.20">
    <property type="entry name" value="Histone deacetylase domain"/>
    <property type="match status" value="1"/>
</dbReference>
<dbReference type="PANTHER" id="PTHR10625">
    <property type="entry name" value="HISTONE DEACETYLASE HDAC1-RELATED"/>
    <property type="match status" value="1"/>
</dbReference>
<protein>
    <recommendedName>
        <fullName evidence="1">Histone deacetylase domain-containing protein</fullName>
    </recommendedName>
</protein>
<organism evidence="2">
    <name type="scientific">marine metagenome</name>
    <dbReference type="NCBI Taxonomy" id="408172"/>
    <lineage>
        <taxon>unclassified sequences</taxon>
        <taxon>metagenomes</taxon>
        <taxon>ecological metagenomes</taxon>
    </lineage>
</organism>
<name>A0A383B5R0_9ZZZZ</name>
<dbReference type="SUPFAM" id="SSF52768">
    <property type="entry name" value="Arginase/deacetylase"/>
    <property type="match status" value="1"/>
</dbReference>
<dbReference type="GO" id="GO:0040029">
    <property type="term" value="P:epigenetic regulation of gene expression"/>
    <property type="evidence" value="ECO:0007669"/>
    <property type="project" value="TreeGrafter"/>
</dbReference>
<dbReference type="InterPro" id="IPR037138">
    <property type="entry name" value="His_deacetylse_dom_sf"/>
</dbReference>
<evidence type="ECO:0000259" key="1">
    <source>
        <dbReference type="Pfam" id="PF00850"/>
    </source>
</evidence>
<evidence type="ECO:0000313" key="2">
    <source>
        <dbReference type="EMBL" id="SVE15140.1"/>
    </source>
</evidence>
<reference evidence="2" key="1">
    <citation type="submission" date="2018-05" db="EMBL/GenBank/DDBJ databases">
        <authorList>
            <person name="Lanie J.A."/>
            <person name="Ng W.-L."/>
            <person name="Kazmierczak K.M."/>
            <person name="Andrzejewski T.M."/>
            <person name="Davidsen T.M."/>
            <person name="Wayne K.J."/>
            <person name="Tettelin H."/>
            <person name="Glass J.I."/>
            <person name="Rusch D."/>
            <person name="Podicherti R."/>
            <person name="Tsui H.-C.T."/>
            <person name="Winkler M.E."/>
        </authorList>
    </citation>
    <scope>NUCLEOTIDE SEQUENCE</scope>
</reference>
<sequence>GFNINIHLPCGTTDKMIIDKFNNVLLPAAKKFKPNLVLISAGFDSRQNDLLGCFAITDNGFIRLTKIAMNIANEFCDDRLVSILEGGYNLQGNAKAVIAHALTLERNIFADSAVSISGCR</sequence>
<feature type="non-terminal residue" evidence="2">
    <location>
        <position position="1"/>
    </location>
</feature>